<name>A0ABT3Y6T3_9FLAO</name>
<protein>
    <recommendedName>
        <fullName evidence="4">C1q domain-containing protein</fullName>
    </recommendedName>
</protein>
<reference evidence="2" key="1">
    <citation type="submission" date="2022-10" db="EMBL/GenBank/DDBJ databases">
        <title>Chryseobacterium sp. nov., a novel bacterial species.</title>
        <authorList>
            <person name="Cao Y."/>
        </authorList>
    </citation>
    <scope>NUCLEOTIDE SEQUENCE</scope>
    <source>
        <strain evidence="2">KC 927</strain>
    </source>
</reference>
<sequence>MKKCYLIVLLFMCIYTINAQVGINTNNPKSTLHVQKRTELSFPDGIIPPRISGDSLRLKETAYTAAQNGAIVYVTSPAATTGPKTIGVLSTGLFMYDAFAANSSGTGLWYKLPTTDSPPVGTGDAYAARINRGLSLLGVNLNLLSNTVQLIPLPTATNITAPGVLPAIDISVDVTGIINITTNLSTGPTVPGDSYYTVPSTGLYHIDYSYRTGQGLRLEVLGANRPGLIITKSPAGGLPATAVPIDYRYFGGISLGNLTIPLQPLLPNVTLALANLALTQGQISHIYQFNAGERIRFGVLEGGLGLSVLTDATAELSIYKIR</sequence>
<dbReference type="EMBL" id="JAOVZV010000018">
    <property type="protein sequence ID" value="MCX8533870.1"/>
    <property type="molecule type" value="Genomic_DNA"/>
</dbReference>
<accession>A0ABT3Y6T3</accession>
<evidence type="ECO:0008006" key="4">
    <source>
        <dbReference type="Google" id="ProtNLM"/>
    </source>
</evidence>
<proteinExistence type="predicted"/>
<evidence type="ECO:0000313" key="3">
    <source>
        <dbReference type="Proteomes" id="UP001070176"/>
    </source>
</evidence>
<gene>
    <name evidence="2" type="ORF">OEA66_16105</name>
</gene>
<dbReference type="RefSeq" id="WP_267282335.1">
    <property type="nucleotide sequence ID" value="NZ_JAOVZV010000018.1"/>
</dbReference>
<keyword evidence="1" id="KW-0732">Signal</keyword>
<keyword evidence="3" id="KW-1185">Reference proteome</keyword>
<feature type="chain" id="PRO_5046742799" description="C1q domain-containing protein" evidence="1">
    <location>
        <begin position="20"/>
        <end position="322"/>
    </location>
</feature>
<evidence type="ECO:0000313" key="2">
    <source>
        <dbReference type="EMBL" id="MCX8533870.1"/>
    </source>
</evidence>
<dbReference type="Proteomes" id="UP001070176">
    <property type="component" value="Unassembled WGS sequence"/>
</dbReference>
<feature type="signal peptide" evidence="1">
    <location>
        <begin position="1"/>
        <end position="19"/>
    </location>
</feature>
<organism evidence="2 3">
    <name type="scientific">Chryseobacterium luquanense</name>
    <dbReference type="NCBI Taxonomy" id="2983766"/>
    <lineage>
        <taxon>Bacteria</taxon>
        <taxon>Pseudomonadati</taxon>
        <taxon>Bacteroidota</taxon>
        <taxon>Flavobacteriia</taxon>
        <taxon>Flavobacteriales</taxon>
        <taxon>Weeksellaceae</taxon>
        <taxon>Chryseobacterium group</taxon>
        <taxon>Chryseobacterium</taxon>
    </lineage>
</organism>
<evidence type="ECO:0000256" key="1">
    <source>
        <dbReference type="SAM" id="SignalP"/>
    </source>
</evidence>
<comment type="caution">
    <text evidence="2">The sequence shown here is derived from an EMBL/GenBank/DDBJ whole genome shotgun (WGS) entry which is preliminary data.</text>
</comment>